<dbReference type="GO" id="GO:0030313">
    <property type="term" value="C:cell envelope"/>
    <property type="evidence" value="ECO:0007669"/>
    <property type="project" value="UniProtKB-ARBA"/>
</dbReference>
<accession>A0A379FMR2</accession>
<protein>
    <submittedName>
        <fullName evidence="1">Uncharacterized protein</fullName>
    </submittedName>
</protein>
<name>A0A379FMR2_PRORE</name>
<dbReference type="SUPFAM" id="SSF53850">
    <property type="entry name" value="Periplasmic binding protein-like II"/>
    <property type="match status" value="1"/>
</dbReference>
<organism evidence="1 2">
    <name type="scientific">Providencia rettgeri</name>
    <dbReference type="NCBI Taxonomy" id="587"/>
    <lineage>
        <taxon>Bacteria</taxon>
        <taxon>Pseudomonadati</taxon>
        <taxon>Pseudomonadota</taxon>
        <taxon>Gammaproteobacteria</taxon>
        <taxon>Enterobacterales</taxon>
        <taxon>Morganellaceae</taxon>
        <taxon>Providencia</taxon>
    </lineage>
</organism>
<dbReference type="Gene3D" id="3.40.190.10">
    <property type="entry name" value="Periplasmic binding protein-like II"/>
    <property type="match status" value="1"/>
</dbReference>
<dbReference type="InterPro" id="IPR006059">
    <property type="entry name" value="SBP"/>
</dbReference>
<dbReference type="EMBL" id="UGTZ01000001">
    <property type="protein sequence ID" value="SUC30045.1"/>
    <property type="molecule type" value="Genomic_DNA"/>
</dbReference>
<proteinExistence type="predicted"/>
<evidence type="ECO:0000313" key="1">
    <source>
        <dbReference type="EMBL" id="SUC30045.1"/>
    </source>
</evidence>
<sequence length="119" mass="13409">MPLAGQVLDEYLHQVSITENIHNKWWSESVEQFEQGKLAMLIAYMNLFNDVAHSNIFPKIGFAPVPGGVPQLGGGALGVSRYSQKTHYAEQFYRWLYSPIVMDHLILLGGNSKSSRFQP</sequence>
<dbReference type="Proteomes" id="UP000254208">
    <property type="component" value="Unassembled WGS sequence"/>
</dbReference>
<dbReference type="AlphaFoldDB" id="A0A379FMR2"/>
<evidence type="ECO:0000313" key="2">
    <source>
        <dbReference type="Proteomes" id="UP000254208"/>
    </source>
</evidence>
<reference evidence="1 2" key="1">
    <citation type="submission" date="2018-06" db="EMBL/GenBank/DDBJ databases">
        <authorList>
            <consortium name="Pathogen Informatics"/>
            <person name="Doyle S."/>
        </authorList>
    </citation>
    <scope>NUCLEOTIDE SEQUENCE [LARGE SCALE GENOMIC DNA]</scope>
    <source>
        <strain evidence="1 2">NCTC11801</strain>
    </source>
</reference>
<dbReference type="Pfam" id="PF01547">
    <property type="entry name" value="SBP_bac_1"/>
    <property type="match status" value="1"/>
</dbReference>
<gene>
    <name evidence="1" type="ORF">NCTC11801_00960</name>
</gene>